<dbReference type="InterPro" id="IPR027417">
    <property type="entry name" value="P-loop_NTPase"/>
</dbReference>
<feature type="transmembrane region" description="Helical" evidence="6">
    <location>
        <begin position="192"/>
        <end position="211"/>
    </location>
</feature>
<keyword evidence="3 6" id="KW-1133">Transmembrane helix</keyword>
<feature type="transmembrane region" description="Helical" evidence="6">
    <location>
        <begin position="164"/>
        <end position="186"/>
    </location>
</feature>
<feature type="compositionally biased region" description="Polar residues" evidence="5">
    <location>
        <begin position="913"/>
        <end position="926"/>
    </location>
</feature>
<dbReference type="GO" id="GO:0005886">
    <property type="term" value="C:plasma membrane"/>
    <property type="evidence" value="ECO:0007669"/>
    <property type="project" value="UniProtKB-SubCell"/>
</dbReference>
<evidence type="ECO:0000256" key="3">
    <source>
        <dbReference type="ARBA" id="ARBA00022989"/>
    </source>
</evidence>
<dbReference type="Gene3D" id="1.20.1560.10">
    <property type="entry name" value="ABC transporter type 1, transmembrane domain"/>
    <property type="match status" value="1"/>
</dbReference>
<dbReference type="PROSITE" id="PS50893">
    <property type="entry name" value="ABC_TRANSPORTER_2"/>
    <property type="match status" value="1"/>
</dbReference>
<dbReference type="Gene3D" id="3.40.50.300">
    <property type="entry name" value="P-loop containing nucleotide triphosphate hydrolases"/>
    <property type="match status" value="2"/>
</dbReference>
<dbReference type="AlphaFoldDB" id="A0A9X2PKV1"/>
<dbReference type="PANTHER" id="PTHR43394:SF1">
    <property type="entry name" value="ATP-BINDING CASSETTE SUB-FAMILY B MEMBER 10, MITOCHONDRIAL"/>
    <property type="match status" value="1"/>
</dbReference>
<dbReference type="PANTHER" id="PTHR43394">
    <property type="entry name" value="ATP-DEPENDENT PERMEASE MDL1, MITOCHONDRIAL"/>
    <property type="match status" value="1"/>
</dbReference>
<feature type="region of interest" description="Disordered" evidence="5">
    <location>
        <begin position="882"/>
        <end position="926"/>
    </location>
</feature>
<dbReference type="InterPro" id="IPR039421">
    <property type="entry name" value="Type_1_exporter"/>
</dbReference>
<evidence type="ECO:0000313" key="9">
    <source>
        <dbReference type="EMBL" id="MCS0497072.1"/>
    </source>
</evidence>
<feature type="transmembrane region" description="Helical" evidence="6">
    <location>
        <begin position="279"/>
        <end position="301"/>
    </location>
</feature>
<proteinExistence type="predicted"/>
<evidence type="ECO:0000256" key="1">
    <source>
        <dbReference type="ARBA" id="ARBA00004651"/>
    </source>
</evidence>
<dbReference type="InterPro" id="IPR003439">
    <property type="entry name" value="ABC_transporter-like_ATP-bd"/>
</dbReference>
<evidence type="ECO:0000313" key="10">
    <source>
        <dbReference type="Proteomes" id="UP001151088"/>
    </source>
</evidence>
<protein>
    <submittedName>
        <fullName evidence="9">ABC transporter transmembrane domain-containing protein</fullName>
    </submittedName>
</protein>
<dbReference type="GO" id="GO:0005524">
    <property type="term" value="F:ATP binding"/>
    <property type="evidence" value="ECO:0007669"/>
    <property type="project" value="InterPro"/>
</dbReference>
<evidence type="ECO:0000256" key="2">
    <source>
        <dbReference type="ARBA" id="ARBA00022692"/>
    </source>
</evidence>
<feature type="compositionally biased region" description="Acidic residues" evidence="5">
    <location>
        <begin position="890"/>
        <end position="899"/>
    </location>
</feature>
<dbReference type="Proteomes" id="UP001151088">
    <property type="component" value="Unassembled WGS sequence"/>
</dbReference>
<keyword evidence="2 6" id="KW-0812">Transmembrane</keyword>
<evidence type="ECO:0000259" key="8">
    <source>
        <dbReference type="PROSITE" id="PS50929"/>
    </source>
</evidence>
<evidence type="ECO:0000256" key="5">
    <source>
        <dbReference type="SAM" id="MobiDB-lite"/>
    </source>
</evidence>
<dbReference type="RefSeq" id="WP_258734224.1">
    <property type="nucleotide sequence ID" value="NZ_JANTHZ010000009.1"/>
</dbReference>
<comment type="subcellular location">
    <subcellularLocation>
        <location evidence="1">Cell membrane</location>
        <topology evidence="1">Multi-pass membrane protein</topology>
    </subcellularLocation>
</comment>
<organism evidence="9 10">
    <name type="scientific">Ancylobacter mangrovi</name>
    <dbReference type="NCBI Taxonomy" id="2972472"/>
    <lineage>
        <taxon>Bacteria</taxon>
        <taxon>Pseudomonadati</taxon>
        <taxon>Pseudomonadota</taxon>
        <taxon>Alphaproteobacteria</taxon>
        <taxon>Hyphomicrobiales</taxon>
        <taxon>Xanthobacteraceae</taxon>
        <taxon>Ancylobacter</taxon>
    </lineage>
</organism>
<gene>
    <name evidence="9" type="ORF">NVS89_18455</name>
</gene>
<keyword evidence="10" id="KW-1185">Reference proteome</keyword>
<accession>A0A9X2PKV1</accession>
<reference evidence="9" key="1">
    <citation type="submission" date="2022-08" db="EMBL/GenBank/DDBJ databases">
        <authorList>
            <person name="Li F."/>
        </authorList>
    </citation>
    <scope>NUCLEOTIDE SEQUENCE</scope>
    <source>
        <strain evidence="9">MQZ15Z-1</strain>
    </source>
</reference>
<comment type="caution">
    <text evidence="9">The sequence shown here is derived from an EMBL/GenBank/DDBJ whole genome shotgun (WGS) entry which is preliminary data.</text>
</comment>
<dbReference type="Pfam" id="PF00664">
    <property type="entry name" value="ABC_membrane"/>
    <property type="match status" value="1"/>
</dbReference>
<dbReference type="SUPFAM" id="SSF52540">
    <property type="entry name" value="P-loop containing nucleoside triphosphate hydrolases"/>
    <property type="match status" value="2"/>
</dbReference>
<sequence>MYVNFFRYVWQHSRREQIIVLFYVVASLPFYWWSLDVPKRIVNEAIQGSVFSHGQDKALLFHFTLTLPNFLGGYSFDLSDGWMLSQLPYLLALSLLFLVLTLINGWFKYVINIRKGILGERMLRRLRFELFSMVMRFRPEDVRTTKSAEVTSMIKDEVEPIGGFFGEAFITPAFLGTQAITAMAFILVQNMWLGTLALSLIVVQGIVIPHLRREQIRLGRMRQLESRVLAGRIGEMIEAAPALHAYGVTRYSGAEIGQRLGTLFDIRLRLYRRKFAVKYLNNLLAQLTPFIFYTLGGYLALQGRLDIGQLVAVIAAYRDLPTPIKELIDWDQQRNDVTVKYEQVVGAFAKDFLLDNEPEEDPTPVAPDAPITAVGLRVVSGRGLVQIDRMSAAISRPGRIAIVGPAGSGRDILPKVIGRQITDYQGSITLGGHELSSMSDRMASATMLYVSGEPYIMSGTIRDNLVLALRRALPTPEDPKSAFDRYWRDEALKTDNPVVSPDIDWVDYGSLGLSGPHELDAAIIQALRVVDGYDDIFRVGLSSRLGSDLSPDVAERMLNARGAILAHYAELGIADYVESFQPKRFNTNATIGENLLFGVSIGQRFTPENLPYDPFVRSIISAEALSGPLTTIGLKMVETVAEAFQGLAANNPLRERYSFVDDAELNELWPKVESSWQRGQRRQFPAEVRDKLIGYALMYVEPQHRLNLIDDRLVERVLRARRSFRQFLPAQDTGEIEFYDTKKLMPGATIRDNLLFGRIRYGKAHARDRLVAGAAEVLTELGLESFVVSKGLDQEAGPGGRLLSAPQRATVQLARATLRHPDILILDDALSSFGASEAHMIMNNILEAMAGKTVIVTQSNDDDVSAFDQVLTFEGAKLVGTERAAPAAEPADEAVEAADEAAGPAEPMPERANPSQANPTHQEAMK</sequence>
<feature type="transmembrane region" description="Helical" evidence="6">
    <location>
        <begin position="88"/>
        <end position="107"/>
    </location>
</feature>
<feature type="domain" description="ABC transmembrane type-1" evidence="8">
    <location>
        <begin position="63"/>
        <end position="329"/>
    </location>
</feature>
<feature type="transmembrane region" description="Helical" evidence="6">
    <location>
        <begin position="20"/>
        <end position="37"/>
    </location>
</feature>
<name>A0A9X2PKV1_9HYPH</name>
<dbReference type="InterPro" id="IPR011527">
    <property type="entry name" value="ABC1_TM_dom"/>
</dbReference>
<evidence type="ECO:0000256" key="4">
    <source>
        <dbReference type="ARBA" id="ARBA00023136"/>
    </source>
</evidence>
<dbReference type="SUPFAM" id="SSF90123">
    <property type="entry name" value="ABC transporter transmembrane region"/>
    <property type="match status" value="1"/>
</dbReference>
<feature type="domain" description="ABC transporter" evidence="7">
    <location>
        <begin position="371"/>
        <end position="900"/>
    </location>
</feature>
<dbReference type="EMBL" id="JANTHZ010000009">
    <property type="protein sequence ID" value="MCS0497072.1"/>
    <property type="molecule type" value="Genomic_DNA"/>
</dbReference>
<dbReference type="PROSITE" id="PS50929">
    <property type="entry name" value="ABC_TM1F"/>
    <property type="match status" value="1"/>
</dbReference>
<evidence type="ECO:0000256" key="6">
    <source>
        <dbReference type="SAM" id="Phobius"/>
    </source>
</evidence>
<dbReference type="InterPro" id="IPR036640">
    <property type="entry name" value="ABC1_TM_sf"/>
</dbReference>
<dbReference type="GO" id="GO:0015421">
    <property type="term" value="F:ABC-type oligopeptide transporter activity"/>
    <property type="evidence" value="ECO:0007669"/>
    <property type="project" value="TreeGrafter"/>
</dbReference>
<evidence type="ECO:0000259" key="7">
    <source>
        <dbReference type="PROSITE" id="PS50893"/>
    </source>
</evidence>
<keyword evidence="4 6" id="KW-0472">Membrane</keyword>
<dbReference type="GO" id="GO:0016887">
    <property type="term" value="F:ATP hydrolysis activity"/>
    <property type="evidence" value="ECO:0007669"/>
    <property type="project" value="InterPro"/>
</dbReference>